<organism evidence="5 6">
    <name type="scientific">Anguilla anguilla</name>
    <name type="common">European freshwater eel</name>
    <name type="synonym">Muraena anguilla</name>
    <dbReference type="NCBI Taxonomy" id="7936"/>
    <lineage>
        <taxon>Eukaryota</taxon>
        <taxon>Metazoa</taxon>
        <taxon>Chordata</taxon>
        <taxon>Craniata</taxon>
        <taxon>Vertebrata</taxon>
        <taxon>Euteleostomi</taxon>
        <taxon>Actinopterygii</taxon>
        <taxon>Neopterygii</taxon>
        <taxon>Teleostei</taxon>
        <taxon>Anguilliformes</taxon>
        <taxon>Anguillidae</taxon>
        <taxon>Anguilla</taxon>
    </lineage>
</organism>
<dbReference type="Pfam" id="PF00337">
    <property type="entry name" value="Gal-bind_lectin"/>
    <property type="match status" value="1"/>
</dbReference>
<dbReference type="PROSITE" id="PS51304">
    <property type="entry name" value="GALECTIN"/>
    <property type="match status" value="1"/>
</dbReference>
<feature type="non-terminal residue" evidence="5">
    <location>
        <position position="187"/>
    </location>
</feature>
<proteinExistence type="predicted"/>
<dbReference type="AlphaFoldDB" id="A0A9D3MYX9"/>
<evidence type="ECO:0000313" key="6">
    <source>
        <dbReference type="Proteomes" id="UP001044222"/>
    </source>
</evidence>
<reference evidence="5" key="1">
    <citation type="submission" date="2021-01" db="EMBL/GenBank/DDBJ databases">
        <title>A chromosome-scale assembly of European eel, Anguilla anguilla.</title>
        <authorList>
            <person name="Henkel C."/>
            <person name="Jong-Raadsen S.A."/>
            <person name="Dufour S."/>
            <person name="Weltzien F.-A."/>
            <person name="Palstra A.P."/>
            <person name="Pelster B."/>
            <person name="Spaink H.P."/>
            <person name="Van Den Thillart G.E."/>
            <person name="Jansen H."/>
            <person name="Zahm M."/>
            <person name="Klopp C."/>
            <person name="Cedric C."/>
            <person name="Louis A."/>
            <person name="Berthelot C."/>
            <person name="Parey E."/>
            <person name="Roest Crollius H."/>
            <person name="Montfort J."/>
            <person name="Robinson-Rechavi M."/>
            <person name="Bucao C."/>
            <person name="Bouchez O."/>
            <person name="Gislard M."/>
            <person name="Lluch J."/>
            <person name="Milhes M."/>
            <person name="Lampietro C."/>
            <person name="Lopez Roques C."/>
            <person name="Donnadieu C."/>
            <person name="Braasch I."/>
            <person name="Desvignes T."/>
            <person name="Postlethwait J."/>
            <person name="Bobe J."/>
            <person name="Guiguen Y."/>
            <person name="Dirks R."/>
        </authorList>
    </citation>
    <scope>NUCLEOTIDE SEQUENCE</scope>
    <source>
        <strain evidence="5">Tag_6206</strain>
        <tissue evidence="5">Liver</tissue>
    </source>
</reference>
<dbReference type="EMBL" id="JAFIRN010000001">
    <property type="protein sequence ID" value="KAG5857869.1"/>
    <property type="molecule type" value="Genomic_DNA"/>
</dbReference>
<dbReference type="FunFam" id="2.60.120.200:FF:000046">
    <property type="entry name" value="Galectin"/>
    <property type="match status" value="1"/>
</dbReference>
<dbReference type="InterPro" id="IPR001079">
    <property type="entry name" value="Galectin_CRD"/>
</dbReference>
<dbReference type="PANTHER" id="PTHR11346">
    <property type="entry name" value="GALECTIN"/>
    <property type="match status" value="1"/>
</dbReference>
<keyword evidence="2 3" id="KW-0430">Lectin</keyword>
<gene>
    <name evidence="5" type="ORF">ANANG_G00023970</name>
</gene>
<name>A0A9D3MYX9_ANGAN</name>
<dbReference type="InterPro" id="IPR013320">
    <property type="entry name" value="ConA-like_dom_sf"/>
</dbReference>
<dbReference type="SMART" id="SM00908">
    <property type="entry name" value="Gal-bind_lectin"/>
    <property type="match status" value="1"/>
</dbReference>
<sequence>LPSPLVYNDDKGFFFLYDCHCHRCTETLSRRFTPAVTADQRKMAEIDKIKNEEMYIGEIKGGLRPSMRLVVMGIVKQQPKSMVVAVVCHPEDDADSDVGLQVMVSFQDRAVLRNARLGGKWGASENALSYFPFAAGEPFKMEIVCEHQQFRILVDGQPLCGFTHRVTQLASLTALHIYGDLQLTKVA</sequence>
<accession>A0A9D3MYX9</accession>
<dbReference type="CDD" id="cd00070">
    <property type="entry name" value="GLECT"/>
    <property type="match status" value="1"/>
</dbReference>
<dbReference type="Proteomes" id="UP001044222">
    <property type="component" value="Unassembled WGS sequence"/>
</dbReference>
<evidence type="ECO:0000256" key="2">
    <source>
        <dbReference type="ARBA" id="ARBA00022734"/>
    </source>
</evidence>
<comment type="function">
    <text evidence="1">Does not bind lactose, and may not bind carbohydrates.</text>
</comment>
<dbReference type="SUPFAM" id="SSF49899">
    <property type="entry name" value="Concanavalin A-like lectins/glucanases"/>
    <property type="match status" value="1"/>
</dbReference>
<dbReference type="PANTHER" id="PTHR11346:SF86">
    <property type="entry name" value="GALECTIN"/>
    <property type="match status" value="1"/>
</dbReference>
<dbReference type="InterPro" id="IPR044156">
    <property type="entry name" value="Galectin-like"/>
</dbReference>
<evidence type="ECO:0000313" key="5">
    <source>
        <dbReference type="EMBL" id="KAG5857869.1"/>
    </source>
</evidence>
<dbReference type="Gene3D" id="2.60.120.200">
    <property type="match status" value="1"/>
</dbReference>
<dbReference type="GO" id="GO:0030246">
    <property type="term" value="F:carbohydrate binding"/>
    <property type="evidence" value="ECO:0007669"/>
    <property type="project" value="UniProtKB-UniRule"/>
</dbReference>
<evidence type="ECO:0000256" key="3">
    <source>
        <dbReference type="RuleBase" id="RU102079"/>
    </source>
</evidence>
<feature type="domain" description="Galectin" evidence="4">
    <location>
        <begin position="55"/>
        <end position="187"/>
    </location>
</feature>
<dbReference type="SMART" id="SM00276">
    <property type="entry name" value="GLECT"/>
    <property type="match status" value="1"/>
</dbReference>
<evidence type="ECO:0000256" key="1">
    <source>
        <dbReference type="ARBA" id="ARBA00003397"/>
    </source>
</evidence>
<comment type="caution">
    <text evidence="5">The sequence shown here is derived from an EMBL/GenBank/DDBJ whole genome shotgun (WGS) entry which is preliminary data.</text>
</comment>
<protein>
    <recommendedName>
        <fullName evidence="3">Galectin</fullName>
    </recommendedName>
</protein>
<keyword evidence="6" id="KW-1185">Reference proteome</keyword>
<evidence type="ECO:0000259" key="4">
    <source>
        <dbReference type="PROSITE" id="PS51304"/>
    </source>
</evidence>